<evidence type="ECO:0000313" key="3">
    <source>
        <dbReference type="Proteomes" id="UP000198409"/>
    </source>
</evidence>
<dbReference type="Gene3D" id="3.30.499.10">
    <property type="entry name" value="Aconitase, domain 3"/>
    <property type="match status" value="1"/>
</dbReference>
<sequence>MFENHYSYVHRSPNHVNRGLLLQIAHLGRRHRNFVHRHGLTGHGYRAGEEGSKGISQAMMAERYVLPAQLIAGTASHTPHSGSLGCFARVSARRTCATLFRQAPFA</sequence>
<evidence type="ECO:0000313" key="2">
    <source>
        <dbReference type="EMBL" id="SNR55792.1"/>
    </source>
</evidence>
<proteinExistence type="predicted"/>
<reference evidence="3" key="1">
    <citation type="submission" date="2017-06" db="EMBL/GenBank/DDBJ databases">
        <authorList>
            <person name="Varghese N."/>
            <person name="Submissions S."/>
        </authorList>
    </citation>
    <scope>NUCLEOTIDE SEQUENCE [LARGE SCALE GENOMIC DNA]</scope>
    <source>
        <strain evidence="3">DSM 26170</strain>
    </source>
</reference>
<dbReference type="EMBL" id="FZNM01000009">
    <property type="protein sequence ID" value="SNR55792.1"/>
    <property type="molecule type" value="Genomic_DNA"/>
</dbReference>
<name>A0A238XB15_9RHOB</name>
<gene>
    <name evidence="2" type="ORF">SAMN06265378_1095</name>
</gene>
<dbReference type="InterPro" id="IPR015931">
    <property type="entry name" value="Acnase/IPM_dHydase_lsu_aba_1/3"/>
</dbReference>
<keyword evidence="1" id="KW-0408">Iron</keyword>
<evidence type="ECO:0000256" key="1">
    <source>
        <dbReference type="ARBA" id="ARBA00023004"/>
    </source>
</evidence>
<protein>
    <submittedName>
        <fullName evidence="2">Uncharacterized protein</fullName>
    </submittedName>
</protein>
<dbReference type="AlphaFoldDB" id="A0A238XB15"/>
<dbReference type="InterPro" id="IPR036008">
    <property type="entry name" value="Aconitase_4Fe-4S_dom"/>
</dbReference>
<dbReference type="SUPFAM" id="SSF53732">
    <property type="entry name" value="Aconitase iron-sulfur domain"/>
    <property type="match status" value="1"/>
</dbReference>
<organism evidence="2 3">
    <name type="scientific">Paracoccus sediminis</name>
    <dbReference type="NCBI Taxonomy" id="1214787"/>
    <lineage>
        <taxon>Bacteria</taxon>
        <taxon>Pseudomonadati</taxon>
        <taxon>Pseudomonadota</taxon>
        <taxon>Alphaproteobacteria</taxon>
        <taxon>Rhodobacterales</taxon>
        <taxon>Paracoccaceae</taxon>
        <taxon>Paracoccus</taxon>
    </lineage>
</organism>
<accession>A0A238XB15</accession>
<dbReference type="Proteomes" id="UP000198409">
    <property type="component" value="Unassembled WGS sequence"/>
</dbReference>